<evidence type="ECO:0000313" key="3">
    <source>
        <dbReference type="Proteomes" id="UP000050786"/>
    </source>
</evidence>
<dbReference type="EMBL" id="CYPS01000067">
    <property type="protein sequence ID" value="CUH45519.1"/>
    <property type="molecule type" value="Genomic_DNA"/>
</dbReference>
<sequence length="241" mass="27186">MRNWMTALAILLFVGGALFFALGPQRTTTITLTFHAKMGDHPLVFDEFVYENPAGRGTFRVRDFRLYLSNLTLSQDGALFAEPDSYHLLRFDNPETTHSIRLNDIPLSSIEHIRFMIGVDPEANGSIQARGDLDPNSQMAWNWEVGYKFVVMEGTLRIGEEVSPLVYHVGFSENAREVDIQLPPDIVVEGDVDLHMNVDVAKLFDGPTQVDLRMLSSVKFNREDAAMLADNYAVMITPMFK</sequence>
<evidence type="ECO:0000259" key="1">
    <source>
        <dbReference type="Pfam" id="PF20243"/>
    </source>
</evidence>
<proteinExistence type="predicted"/>
<name>A0A0P1ETY2_9RHOB</name>
<accession>A0A0P1ETY2</accession>
<dbReference type="Proteomes" id="UP000050786">
    <property type="component" value="Unassembled WGS sequence"/>
</dbReference>
<dbReference type="InterPro" id="IPR046863">
    <property type="entry name" value="MbnP-like_dom"/>
</dbReference>
<evidence type="ECO:0000313" key="2">
    <source>
        <dbReference type="EMBL" id="CUH45519.1"/>
    </source>
</evidence>
<dbReference type="Pfam" id="PF20243">
    <property type="entry name" value="MbnP"/>
    <property type="match status" value="1"/>
</dbReference>
<gene>
    <name evidence="2" type="ORF">RUM4293_04435</name>
</gene>
<organism evidence="2 3">
    <name type="scientific">Ruegeria atlantica</name>
    <dbReference type="NCBI Taxonomy" id="81569"/>
    <lineage>
        <taxon>Bacteria</taxon>
        <taxon>Pseudomonadati</taxon>
        <taxon>Pseudomonadota</taxon>
        <taxon>Alphaproteobacteria</taxon>
        <taxon>Rhodobacterales</taxon>
        <taxon>Roseobacteraceae</taxon>
        <taxon>Ruegeria</taxon>
    </lineage>
</organism>
<feature type="domain" description="Copper-binding protein MbnP-like" evidence="1">
    <location>
        <begin position="28"/>
        <end position="212"/>
    </location>
</feature>
<keyword evidence="3" id="KW-1185">Reference proteome</keyword>
<protein>
    <recommendedName>
        <fullName evidence="1">Copper-binding protein MbnP-like domain-containing protein</fullName>
    </recommendedName>
</protein>
<reference evidence="3" key="1">
    <citation type="submission" date="2015-09" db="EMBL/GenBank/DDBJ databases">
        <authorList>
            <person name="Rodrigo-Torres L."/>
            <person name="Arahal D.R."/>
        </authorList>
    </citation>
    <scope>NUCLEOTIDE SEQUENCE [LARGE SCALE GENOMIC DNA]</scope>
    <source>
        <strain evidence="3">CECT 4293</strain>
    </source>
</reference>
<dbReference type="AlphaFoldDB" id="A0A0P1ETY2"/>
<dbReference type="RefSeq" id="WP_058275430.1">
    <property type="nucleotide sequence ID" value="NZ_CYPS01000067.1"/>
</dbReference>